<proteinExistence type="predicted"/>
<evidence type="ECO:0000313" key="1">
    <source>
        <dbReference type="EMBL" id="KDO27153.1"/>
    </source>
</evidence>
<name>A0A067C9I5_SAPPC</name>
<protein>
    <submittedName>
        <fullName evidence="1">Uncharacterized protein</fullName>
    </submittedName>
</protein>
<dbReference type="AlphaFoldDB" id="A0A067C9I5"/>
<dbReference type="EMBL" id="KK583219">
    <property type="protein sequence ID" value="KDO27153.1"/>
    <property type="molecule type" value="Genomic_DNA"/>
</dbReference>
<dbReference type="KEGG" id="spar:SPRG_07860"/>
<accession>A0A067C9I5</accession>
<dbReference type="Proteomes" id="UP000030745">
    <property type="component" value="Unassembled WGS sequence"/>
</dbReference>
<evidence type="ECO:0000313" key="2">
    <source>
        <dbReference type="Proteomes" id="UP000030745"/>
    </source>
</evidence>
<gene>
    <name evidence="1" type="ORF">SPRG_07860</name>
</gene>
<dbReference type="GeneID" id="24130110"/>
<dbReference type="VEuPathDB" id="FungiDB:SPRG_07860"/>
<dbReference type="InterPro" id="IPR032675">
    <property type="entry name" value="LRR_dom_sf"/>
</dbReference>
<reference evidence="1 2" key="1">
    <citation type="journal article" date="2013" name="PLoS Genet.">
        <title>Distinctive expansion of potential virulence genes in the genome of the oomycete fish pathogen Saprolegnia parasitica.</title>
        <authorList>
            <person name="Jiang R.H."/>
            <person name="de Bruijn I."/>
            <person name="Haas B.J."/>
            <person name="Belmonte R."/>
            <person name="Lobach L."/>
            <person name="Christie J."/>
            <person name="van den Ackerveken G."/>
            <person name="Bottin A."/>
            <person name="Bulone V."/>
            <person name="Diaz-Moreno S.M."/>
            <person name="Dumas B."/>
            <person name="Fan L."/>
            <person name="Gaulin E."/>
            <person name="Govers F."/>
            <person name="Grenville-Briggs L.J."/>
            <person name="Horner N.R."/>
            <person name="Levin J.Z."/>
            <person name="Mammella M."/>
            <person name="Meijer H.J."/>
            <person name="Morris P."/>
            <person name="Nusbaum C."/>
            <person name="Oome S."/>
            <person name="Phillips A.J."/>
            <person name="van Rooyen D."/>
            <person name="Rzeszutek E."/>
            <person name="Saraiva M."/>
            <person name="Secombes C.J."/>
            <person name="Seidl M.F."/>
            <person name="Snel B."/>
            <person name="Stassen J.H."/>
            <person name="Sykes S."/>
            <person name="Tripathy S."/>
            <person name="van den Berg H."/>
            <person name="Vega-Arreguin J.C."/>
            <person name="Wawra S."/>
            <person name="Young S.K."/>
            <person name="Zeng Q."/>
            <person name="Dieguez-Uribeondo J."/>
            <person name="Russ C."/>
            <person name="Tyler B.M."/>
            <person name="van West P."/>
        </authorList>
    </citation>
    <scope>NUCLEOTIDE SEQUENCE [LARGE SCALE GENOMIC DNA]</scope>
    <source>
        <strain evidence="1 2">CBS 223.65</strain>
    </source>
</reference>
<dbReference type="SUPFAM" id="SSF52047">
    <property type="entry name" value="RNI-like"/>
    <property type="match status" value="1"/>
</dbReference>
<sequence>MTEALEIDGQGRAIAELLRQCPNLRTLNINAPGDDDADDDSVELNDLLAVLADPVAHPRLQNMALHLDDAHATPRVGHVLAAWLRAAPIQSLHVSNVVRMDDSAAIAFCDALEASTTLQDLSILSVANLAGFHGRQLPASLLKLDFGTNAVLDDATIRHLATALGSTRLQRLACSDFPRLVQIPAAAPMFHQLHSLVVNELRDDQAEAFLAGLACVPALRYLAFWCSTPGTWDFAARLMDTLETTCRRLDHLRLEQVPMDRSAVAAVLAGVPRLPHLIWLNVAPNMFYVLTELVAAGRHVRELLVSLHIAHDDDKRAFLRALALVRDVPFVVCDLPDDVESDVADVLAPRPDRRDRCRLRLGCS</sequence>
<dbReference type="RefSeq" id="XP_012202241.1">
    <property type="nucleotide sequence ID" value="XM_012346851.1"/>
</dbReference>
<dbReference type="Gene3D" id="3.80.10.10">
    <property type="entry name" value="Ribonuclease Inhibitor"/>
    <property type="match status" value="1"/>
</dbReference>
<organism evidence="1 2">
    <name type="scientific">Saprolegnia parasitica (strain CBS 223.65)</name>
    <dbReference type="NCBI Taxonomy" id="695850"/>
    <lineage>
        <taxon>Eukaryota</taxon>
        <taxon>Sar</taxon>
        <taxon>Stramenopiles</taxon>
        <taxon>Oomycota</taxon>
        <taxon>Saprolegniomycetes</taxon>
        <taxon>Saprolegniales</taxon>
        <taxon>Saprolegniaceae</taxon>
        <taxon>Saprolegnia</taxon>
    </lineage>
</organism>
<keyword evidence="2" id="KW-1185">Reference proteome</keyword>